<protein>
    <submittedName>
        <fullName evidence="3">NAD(P)-dependent dehydrogenase, short-chain alcohol dehydrogenase family</fullName>
    </submittedName>
</protein>
<dbReference type="PRINTS" id="PR00081">
    <property type="entry name" value="GDHRDH"/>
</dbReference>
<evidence type="ECO:0000256" key="1">
    <source>
        <dbReference type="ARBA" id="ARBA00006484"/>
    </source>
</evidence>
<gene>
    <name evidence="3" type="ORF">SAMN04488561_1671</name>
</gene>
<proteinExistence type="inferred from homology"/>
<evidence type="ECO:0000313" key="4">
    <source>
        <dbReference type="Proteomes" id="UP000181980"/>
    </source>
</evidence>
<dbReference type="AlphaFoldDB" id="A0A1H5JQF8"/>
<comment type="similarity">
    <text evidence="1">Belongs to the short-chain dehydrogenases/reductases (SDR) family.</text>
</comment>
<dbReference type="Pfam" id="PF13561">
    <property type="entry name" value="adh_short_C2"/>
    <property type="match status" value="1"/>
</dbReference>
<dbReference type="SUPFAM" id="SSF51735">
    <property type="entry name" value="NAD(P)-binding Rossmann-fold domains"/>
    <property type="match status" value="1"/>
</dbReference>
<dbReference type="InterPro" id="IPR020904">
    <property type="entry name" value="Sc_DH/Rdtase_CS"/>
</dbReference>
<reference evidence="4" key="1">
    <citation type="submission" date="2016-10" db="EMBL/GenBank/DDBJ databases">
        <authorList>
            <person name="Varghese N."/>
            <person name="Submissions S."/>
        </authorList>
    </citation>
    <scope>NUCLEOTIDE SEQUENCE [LARGE SCALE GENOMIC DNA]</scope>
    <source>
        <strain evidence="4">DSM 45237</strain>
    </source>
</reference>
<dbReference type="InterPro" id="IPR036291">
    <property type="entry name" value="NAD(P)-bd_dom_sf"/>
</dbReference>
<dbReference type="STRING" id="561176.SAMN04488561_1671"/>
<accession>A0A1H5JQF8</accession>
<dbReference type="Gene3D" id="3.40.50.720">
    <property type="entry name" value="NAD(P)-binding Rossmann-like Domain"/>
    <property type="match status" value="1"/>
</dbReference>
<dbReference type="FunFam" id="3.40.50.720:FF:000240">
    <property type="entry name" value="SDR family oxidoreductase"/>
    <property type="match status" value="1"/>
</dbReference>
<sequence>MSTSGILGRFDLTGRTALITGAGMGIGRAFAHALGEAGANVAVIDLDLRRAEQVVAGLGESGVAALAVGADASDPEQIDAFVAQVVAHFGRLDIAVNNAGINLNSAAEETTLDEWDRVFAVNTRGVFLACQAEARAMFPHGYGKIVNTASMASLIVPHPQKQVSYNASKGAVVTLTRTLAAEWAPRGIRVNCMSPGIIRTALIEQSPDLAPLVDEWVRSIPAGRLGEVEDLQGGIVYLASPASDYMTGHNLVIEGGQTLW</sequence>
<dbReference type="NCBIfam" id="NF005559">
    <property type="entry name" value="PRK07231.1"/>
    <property type="match status" value="1"/>
</dbReference>
<dbReference type="PRINTS" id="PR00080">
    <property type="entry name" value="SDRFAMILY"/>
</dbReference>
<dbReference type="PANTHER" id="PTHR42760">
    <property type="entry name" value="SHORT-CHAIN DEHYDROGENASES/REDUCTASES FAMILY MEMBER"/>
    <property type="match status" value="1"/>
</dbReference>
<dbReference type="InterPro" id="IPR002347">
    <property type="entry name" value="SDR_fam"/>
</dbReference>
<evidence type="ECO:0000256" key="2">
    <source>
        <dbReference type="ARBA" id="ARBA00023002"/>
    </source>
</evidence>
<dbReference type="PROSITE" id="PS00061">
    <property type="entry name" value="ADH_SHORT"/>
    <property type="match status" value="1"/>
</dbReference>
<keyword evidence="4" id="KW-1185">Reference proteome</keyword>
<dbReference type="GO" id="GO:0016616">
    <property type="term" value="F:oxidoreductase activity, acting on the CH-OH group of donors, NAD or NADP as acceptor"/>
    <property type="evidence" value="ECO:0007669"/>
    <property type="project" value="UniProtKB-ARBA"/>
</dbReference>
<dbReference type="GO" id="GO:0005975">
    <property type="term" value="P:carbohydrate metabolic process"/>
    <property type="evidence" value="ECO:0007669"/>
    <property type="project" value="UniProtKB-ARBA"/>
</dbReference>
<name>A0A1H5JQF8_9ACTN</name>
<dbReference type="EMBL" id="FNUC01000003">
    <property type="protein sequence ID" value="SEE54191.1"/>
    <property type="molecule type" value="Genomic_DNA"/>
</dbReference>
<dbReference type="Proteomes" id="UP000181980">
    <property type="component" value="Unassembled WGS sequence"/>
</dbReference>
<organism evidence="3 4">
    <name type="scientific">Jiangella alba</name>
    <dbReference type="NCBI Taxonomy" id="561176"/>
    <lineage>
        <taxon>Bacteria</taxon>
        <taxon>Bacillati</taxon>
        <taxon>Actinomycetota</taxon>
        <taxon>Actinomycetes</taxon>
        <taxon>Jiangellales</taxon>
        <taxon>Jiangellaceae</taxon>
        <taxon>Jiangella</taxon>
    </lineage>
</organism>
<dbReference type="PANTHER" id="PTHR42760:SF115">
    <property type="entry name" value="3-OXOACYL-[ACYL-CARRIER-PROTEIN] REDUCTASE FABG"/>
    <property type="match status" value="1"/>
</dbReference>
<dbReference type="RefSeq" id="WP_074946221.1">
    <property type="nucleotide sequence ID" value="NZ_FNUC01000003.1"/>
</dbReference>
<keyword evidence="2" id="KW-0560">Oxidoreductase</keyword>
<evidence type="ECO:0000313" key="3">
    <source>
        <dbReference type="EMBL" id="SEE54191.1"/>
    </source>
</evidence>